<reference evidence="2 3" key="1">
    <citation type="submission" date="2014-11" db="EMBL/GenBank/DDBJ databases">
        <authorList>
            <person name="Zhu J."/>
            <person name="Qi W."/>
            <person name="Song R."/>
        </authorList>
    </citation>
    <scope>NUCLEOTIDE SEQUENCE [LARGE SCALE GENOMIC DNA]</scope>
</reference>
<feature type="compositionally biased region" description="Basic and acidic residues" evidence="1">
    <location>
        <begin position="293"/>
        <end position="308"/>
    </location>
</feature>
<feature type="compositionally biased region" description="Basic and acidic residues" evidence="1">
    <location>
        <begin position="88"/>
        <end position="98"/>
    </location>
</feature>
<protein>
    <submittedName>
        <fullName evidence="2">Uncharacterized protein</fullName>
    </submittedName>
</protein>
<feature type="region of interest" description="Disordered" evidence="1">
    <location>
        <begin position="293"/>
        <end position="332"/>
    </location>
</feature>
<feature type="region of interest" description="Disordered" evidence="1">
    <location>
        <begin position="353"/>
        <end position="372"/>
    </location>
</feature>
<dbReference type="AlphaFoldDB" id="A0A0G4GCU2"/>
<feature type="region of interest" description="Disordered" evidence="1">
    <location>
        <begin position="1"/>
        <end position="51"/>
    </location>
</feature>
<feature type="region of interest" description="Disordered" evidence="1">
    <location>
        <begin position="128"/>
        <end position="215"/>
    </location>
</feature>
<dbReference type="InParanoid" id="A0A0G4GCU2"/>
<accession>A0A0G4GCU2</accession>
<feature type="compositionally biased region" description="Polar residues" evidence="1">
    <location>
        <begin position="315"/>
        <end position="330"/>
    </location>
</feature>
<evidence type="ECO:0000256" key="1">
    <source>
        <dbReference type="SAM" id="MobiDB-lite"/>
    </source>
</evidence>
<evidence type="ECO:0000313" key="3">
    <source>
        <dbReference type="Proteomes" id="UP000041254"/>
    </source>
</evidence>
<keyword evidence="3" id="KW-1185">Reference proteome</keyword>
<proteinExistence type="predicted"/>
<dbReference type="Proteomes" id="UP000041254">
    <property type="component" value="Unassembled WGS sequence"/>
</dbReference>
<gene>
    <name evidence="2" type="ORF">Vbra_22220</name>
</gene>
<dbReference type="EMBL" id="CDMY01000626">
    <property type="protein sequence ID" value="CEM27088.1"/>
    <property type="molecule type" value="Genomic_DNA"/>
</dbReference>
<feature type="compositionally biased region" description="Polar residues" evidence="1">
    <location>
        <begin position="1"/>
        <end position="16"/>
    </location>
</feature>
<feature type="compositionally biased region" description="Polar residues" evidence="1">
    <location>
        <begin position="192"/>
        <end position="215"/>
    </location>
</feature>
<sequence>MVESRPGSSTARSTITSRERRLVPSVPLIKANTPDEKAGKDKKSKPLRGPALIKKDGAVSSLGKWYDYRILSLVAVLPDVAIYEGKRPADEDADGEKPTRRRRQPFRLKTLTHPLLFRRTKYRIDNHIKEPREASWARASAKIHQAPPQPEQDDQPAAEQPPSAPEQPTKAAAEEDKEGEQPDVHDGVGSPGASTATGDLSSASSVTQASINQLKSPRQAMLRDLADRRLERELGDMFDALLEEQRAQGIPVLKQERFGHKDMIPPDLRNLPLLKEQPAPIQITERGRVRFDTAQEKRRERRNRERERHRGRLQSLRSTGVSEGETSLMRTSKRPRVPNLNLAEKVFGLVTQPGAASKSASKSQRHRKGEHVSTIEVYPPLQLSYRALTCSLPPLT</sequence>
<dbReference type="VEuPathDB" id="CryptoDB:Vbra_22220"/>
<name>A0A0G4GCU2_VITBC</name>
<organism evidence="2 3">
    <name type="scientific">Vitrella brassicaformis (strain CCMP3155)</name>
    <dbReference type="NCBI Taxonomy" id="1169540"/>
    <lineage>
        <taxon>Eukaryota</taxon>
        <taxon>Sar</taxon>
        <taxon>Alveolata</taxon>
        <taxon>Colpodellida</taxon>
        <taxon>Vitrellaceae</taxon>
        <taxon>Vitrella</taxon>
    </lineage>
</organism>
<evidence type="ECO:0000313" key="2">
    <source>
        <dbReference type="EMBL" id="CEM27088.1"/>
    </source>
</evidence>
<feature type="region of interest" description="Disordered" evidence="1">
    <location>
        <begin position="88"/>
        <end position="110"/>
    </location>
</feature>